<dbReference type="Pfam" id="PF01381">
    <property type="entry name" value="HTH_3"/>
    <property type="match status" value="1"/>
</dbReference>
<dbReference type="Gene3D" id="1.10.260.40">
    <property type="entry name" value="lambda repressor-like DNA-binding domains"/>
    <property type="match status" value="1"/>
</dbReference>
<dbReference type="SUPFAM" id="SSF47413">
    <property type="entry name" value="lambda repressor-like DNA-binding domains"/>
    <property type="match status" value="1"/>
</dbReference>
<dbReference type="CDD" id="cd00093">
    <property type="entry name" value="HTH_XRE"/>
    <property type="match status" value="1"/>
</dbReference>
<dbReference type="EMBL" id="CP136051">
    <property type="protein sequence ID" value="WOK05657.1"/>
    <property type="molecule type" value="Genomic_DNA"/>
</dbReference>
<protein>
    <submittedName>
        <fullName evidence="3">Helix-turn-helix transcriptional regulator</fullName>
    </submittedName>
</protein>
<proteinExistence type="predicted"/>
<evidence type="ECO:0000256" key="1">
    <source>
        <dbReference type="ARBA" id="ARBA00023125"/>
    </source>
</evidence>
<sequence length="176" mass="20112">MKFFADNLKFLRKKAGLSQEQLGERIALNRGNIASYEKGTAEPRLENVLKIVKLFNIELSDLLEKDLSNSAAIQEELEKMGLPNEAAPIPADEATAHLKAELIDNRARLERFMSQSDDMQKILEGFRQFHKFKMSKSSDISRDVKNIADDYENLLEVMDALLLSHKELIKFLDESK</sequence>
<keyword evidence="4" id="KW-1185">Reference proteome</keyword>
<dbReference type="RefSeq" id="WP_317488415.1">
    <property type="nucleotide sequence ID" value="NZ_CP136051.1"/>
</dbReference>
<gene>
    <name evidence="3" type="ORF">RT717_21510</name>
</gene>
<dbReference type="PROSITE" id="PS50943">
    <property type="entry name" value="HTH_CROC1"/>
    <property type="match status" value="1"/>
</dbReference>
<evidence type="ECO:0000259" key="2">
    <source>
        <dbReference type="PROSITE" id="PS50943"/>
    </source>
</evidence>
<evidence type="ECO:0000313" key="4">
    <source>
        <dbReference type="Proteomes" id="UP001302349"/>
    </source>
</evidence>
<dbReference type="SMART" id="SM00530">
    <property type="entry name" value="HTH_XRE"/>
    <property type="match status" value="1"/>
</dbReference>
<accession>A0ABZ0IKV8</accession>
<dbReference type="InterPro" id="IPR010982">
    <property type="entry name" value="Lambda_DNA-bd_dom_sf"/>
</dbReference>
<reference evidence="3 4" key="1">
    <citation type="journal article" date="2023" name="Microbiol. Resour. Announc.">
        <title>Complete Genome Sequence of Imperialibacter roseus strain P4T.</title>
        <authorList>
            <person name="Tizabi D.R."/>
            <person name="Bachvaroff T."/>
            <person name="Hill R.T."/>
        </authorList>
    </citation>
    <scope>NUCLEOTIDE SEQUENCE [LARGE SCALE GENOMIC DNA]</scope>
    <source>
        <strain evidence="3 4">P4T</strain>
    </source>
</reference>
<dbReference type="PANTHER" id="PTHR46558:SF11">
    <property type="entry name" value="HTH-TYPE TRANSCRIPTIONAL REGULATOR XRE"/>
    <property type="match status" value="1"/>
</dbReference>
<feature type="domain" description="HTH cro/C1-type" evidence="2">
    <location>
        <begin position="8"/>
        <end position="62"/>
    </location>
</feature>
<organism evidence="3 4">
    <name type="scientific">Imperialibacter roseus</name>
    <dbReference type="NCBI Taxonomy" id="1324217"/>
    <lineage>
        <taxon>Bacteria</taxon>
        <taxon>Pseudomonadati</taxon>
        <taxon>Bacteroidota</taxon>
        <taxon>Cytophagia</taxon>
        <taxon>Cytophagales</taxon>
        <taxon>Flammeovirgaceae</taxon>
        <taxon>Imperialibacter</taxon>
    </lineage>
</organism>
<name>A0ABZ0IKV8_9BACT</name>
<evidence type="ECO:0000313" key="3">
    <source>
        <dbReference type="EMBL" id="WOK05657.1"/>
    </source>
</evidence>
<dbReference type="Proteomes" id="UP001302349">
    <property type="component" value="Chromosome"/>
</dbReference>
<keyword evidence="1" id="KW-0238">DNA-binding</keyword>
<dbReference type="InterPro" id="IPR001387">
    <property type="entry name" value="Cro/C1-type_HTH"/>
</dbReference>
<dbReference type="PANTHER" id="PTHR46558">
    <property type="entry name" value="TRACRIPTIONAL REGULATORY PROTEIN-RELATED-RELATED"/>
    <property type="match status" value="1"/>
</dbReference>